<evidence type="ECO:0000313" key="2">
    <source>
        <dbReference type="Proteomes" id="UP000242287"/>
    </source>
</evidence>
<organism evidence="1 2">
    <name type="scientific">Amanita thiersii Skay4041</name>
    <dbReference type="NCBI Taxonomy" id="703135"/>
    <lineage>
        <taxon>Eukaryota</taxon>
        <taxon>Fungi</taxon>
        <taxon>Dikarya</taxon>
        <taxon>Basidiomycota</taxon>
        <taxon>Agaricomycotina</taxon>
        <taxon>Agaricomycetes</taxon>
        <taxon>Agaricomycetidae</taxon>
        <taxon>Agaricales</taxon>
        <taxon>Pluteineae</taxon>
        <taxon>Amanitaceae</taxon>
        <taxon>Amanita</taxon>
    </lineage>
</organism>
<accession>A0A2A9NS89</accession>
<reference evidence="1 2" key="1">
    <citation type="submission" date="2014-02" db="EMBL/GenBank/DDBJ databases">
        <title>Transposable element dynamics among asymbiotic and ectomycorrhizal Amanita fungi.</title>
        <authorList>
            <consortium name="DOE Joint Genome Institute"/>
            <person name="Hess J."/>
            <person name="Skrede I."/>
            <person name="Wolfe B."/>
            <person name="LaButti K."/>
            <person name="Ohm R.A."/>
            <person name="Grigoriev I.V."/>
            <person name="Pringle A."/>
        </authorList>
    </citation>
    <scope>NUCLEOTIDE SEQUENCE [LARGE SCALE GENOMIC DNA]</scope>
    <source>
        <strain evidence="1 2">SKay4041</strain>
    </source>
</reference>
<sequence length="171" mass="20017">MNILYPDNPKRAKRVKSLLGNLQSLDDQIICILNKFDARNKESVEGKKWGIAKEKLQYAIRELCARRFDLLKMREYAFVVLEFEENPKIISITDEKNRKLVEVGQMTTEKADELLKEQVTPIVNQLRQVTNEQCDENIQAKLAFLDKTFDHWTAEDPSLDEIIRMSRSMIE</sequence>
<dbReference type="AlphaFoldDB" id="A0A2A9NS89"/>
<keyword evidence="2" id="KW-1185">Reference proteome</keyword>
<name>A0A2A9NS89_9AGAR</name>
<protein>
    <submittedName>
        <fullName evidence="1">Uncharacterized protein</fullName>
    </submittedName>
</protein>
<gene>
    <name evidence="1" type="ORF">AMATHDRAFT_3320</name>
</gene>
<proteinExistence type="predicted"/>
<evidence type="ECO:0000313" key="1">
    <source>
        <dbReference type="EMBL" id="PFH51191.1"/>
    </source>
</evidence>
<dbReference type="EMBL" id="KZ301991">
    <property type="protein sequence ID" value="PFH51191.1"/>
    <property type="molecule type" value="Genomic_DNA"/>
</dbReference>
<dbReference type="Proteomes" id="UP000242287">
    <property type="component" value="Unassembled WGS sequence"/>
</dbReference>